<name>A0A4P7N1S3_PYROR</name>
<accession>A0A4P7N1S3</accession>
<evidence type="ECO:0000313" key="3">
    <source>
        <dbReference type="Proteomes" id="UP000294847"/>
    </source>
</evidence>
<dbReference type="AlphaFoldDB" id="A0A4P7N1S3"/>
<feature type="compositionally biased region" description="Polar residues" evidence="1">
    <location>
        <begin position="86"/>
        <end position="105"/>
    </location>
</feature>
<organism evidence="2 3">
    <name type="scientific">Pyricularia oryzae</name>
    <name type="common">Rice blast fungus</name>
    <name type="synonym">Magnaporthe oryzae</name>
    <dbReference type="NCBI Taxonomy" id="318829"/>
    <lineage>
        <taxon>Eukaryota</taxon>
        <taxon>Fungi</taxon>
        <taxon>Dikarya</taxon>
        <taxon>Ascomycota</taxon>
        <taxon>Pezizomycotina</taxon>
        <taxon>Sordariomycetes</taxon>
        <taxon>Sordariomycetidae</taxon>
        <taxon>Magnaporthales</taxon>
        <taxon>Pyriculariaceae</taxon>
        <taxon>Pyricularia</taxon>
    </lineage>
</organism>
<evidence type="ECO:0000256" key="1">
    <source>
        <dbReference type="SAM" id="MobiDB-lite"/>
    </source>
</evidence>
<proteinExistence type="predicted"/>
<protein>
    <submittedName>
        <fullName evidence="2">Uncharacterized protein</fullName>
    </submittedName>
</protein>
<gene>
    <name evidence="2" type="ORF">PoMZ_10268</name>
</gene>
<feature type="region of interest" description="Disordered" evidence="1">
    <location>
        <begin position="60"/>
        <end position="111"/>
    </location>
</feature>
<dbReference type="Proteomes" id="UP000294847">
    <property type="component" value="Chromosome 1"/>
</dbReference>
<sequence length="137" mass="15105">MALSECFQPEKKGNGFCSIFWAIPAAGLFVKYRAGGSIANNVHSIDLELHIQVPKPPIRATREGEAATRPFSPGKIHPCPCPGKTDTFNSESDSSSWTLRSQVADNPQRRLEPEDQTPVILIHRACIALLLLLLRML</sequence>
<reference evidence="2 3" key="1">
    <citation type="journal article" date="2019" name="Mol. Biol. Evol.">
        <title>Blast fungal genomes show frequent chromosomal changes, gene gains and losses, and effector gene turnover.</title>
        <authorList>
            <person name="Gomez Luciano L.B."/>
            <person name="Jason Tsai I."/>
            <person name="Chuma I."/>
            <person name="Tosa Y."/>
            <person name="Chen Y.H."/>
            <person name="Li J.Y."/>
            <person name="Li M.Y."/>
            <person name="Jade Lu M.Y."/>
            <person name="Nakayashiki H."/>
            <person name="Li W.H."/>
        </authorList>
    </citation>
    <scope>NUCLEOTIDE SEQUENCE [LARGE SCALE GENOMIC DNA]</scope>
    <source>
        <strain evidence="2">MZ5-1-6</strain>
    </source>
</reference>
<evidence type="ECO:0000313" key="2">
    <source>
        <dbReference type="EMBL" id="QBZ54566.1"/>
    </source>
</evidence>
<dbReference type="EMBL" id="CP034204">
    <property type="protein sequence ID" value="QBZ54566.1"/>
    <property type="molecule type" value="Genomic_DNA"/>
</dbReference>